<protein>
    <submittedName>
        <fullName evidence="8">Cytochrome P450</fullName>
    </submittedName>
</protein>
<keyword evidence="4 5" id="KW-0408">Iron</keyword>
<dbReference type="PRINTS" id="PR00385">
    <property type="entry name" value="P450"/>
</dbReference>
<dbReference type="PANTHER" id="PTHR24305">
    <property type="entry name" value="CYTOCHROME P450"/>
    <property type="match status" value="1"/>
</dbReference>
<dbReference type="GO" id="GO:0005506">
    <property type="term" value="F:iron ion binding"/>
    <property type="evidence" value="ECO:0007669"/>
    <property type="project" value="InterPro"/>
</dbReference>
<dbReference type="PANTHER" id="PTHR24305:SF166">
    <property type="entry name" value="CYTOCHROME P450 12A4, MITOCHONDRIAL-RELATED"/>
    <property type="match status" value="1"/>
</dbReference>
<comment type="cofactor">
    <cofactor evidence="1 5">
        <name>heme</name>
        <dbReference type="ChEBI" id="CHEBI:30413"/>
    </cofactor>
</comment>
<organism evidence="8 9">
    <name type="scientific">Lophiotrema nucula</name>
    <dbReference type="NCBI Taxonomy" id="690887"/>
    <lineage>
        <taxon>Eukaryota</taxon>
        <taxon>Fungi</taxon>
        <taxon>Dikarya</taxon>
        <taxon>Ascomycota</taxon>
        <taxon>Pezizomycotina</taxon>
        <taxon>Dothideomycetes</taxon>
        <taxon>Pleosporomycetidae</taxon>
        <taxon>Pleosporales</taxon>
        <taxon>Lophiotremataceae</taxon>
        <taxon>Lophiotrema</taxon>
    </lineage>
</organism>
<evidence type="ECO:0000256" key="1">
    <source>
        <dbReference type="ARBA" id="ARBA00001971"/>
    </source>
</evidence>
<keyword evidence="7" id="KW-1133">Transmembrane helix</keyword>
<keyword evidence="6" id="KW-0503">Monooxygenase</keyword>
<feature type="transmembrane region" description="Helical" evidence="7">
    <location>
        <begin position="12"/>
        <end position="31"/>
    </location>
</feature>
<sequence>MAVLLSFQNIAYALLTLVGYIVVKTIYRLYFHPLAKIPGPKLAAVTTLYNAYYDICMPGLIKHLPAMHEKYGPIIRTQPNEVHVSNLEDYNQLFKVGSRFDRIWHDNPFLSGSLQSKETLPETKARKEFLSSFFSKAAILKVEPYLHRQKLTQFLDTLQQSAAANGGQGSVVDFFLGFRCLTADTIMDYCFQQDLNALAEPEFQSNTVNAFIQGFDLALVATYFPKTFGILSKIIFSLPEHVRAKHFAPLYGFQMMQRLASERVEFVMEHPNESNSKIPTMFDLMLRPDEKKGQVTPSKSDMVAEGCLMIAAGTDTTANVLGLTLWHVTQNPEIERRLAEELKRNIPDRDTILDSGRLEQEGFEYMRAVVKESLRLAYGVPGRILRKVPKEGATFNGQFVPGGTTITSGIYLQNTSPTTFPNPFTFDPTRWLCDPETYNIRERQMQSFSRGSRSCIGINLAYATLHLTVAHFFRRFEVQTTGYTTEWDMDWNDRFVPVPNGRIKGLVRVRAE</sequence>
<dbReference type="InterPro" id="IPR002401">
    <property type="entry name" value="Cyt_P450_E_grp-I"/>
</dbReference>
<keyword evidence="3 5" id="KW-0479">Metal-binding</keyword>
<dbReference type="InterPro" id="IPR017972">
    <property type="entry name" value="Cyt_P450_CS"/>
</dbReference>
<keyword evidence="9" id="KW-1185">Reference proteome</keyword>
<dbReference type="AlphaFoldDB" id="A0A6A5ZCP1"/>
<dbReference type="CDD" id="cd11062">
    <property type="entry name" value="CYP58-like"/>
    <property type="match status" value="1"/>
</dbReference>
<dbReference type="SUPFAM" id="SSF48264">
    <property type="entry name" value="Cytochrome P450"/>
    <property type="match status" value="1"/>
</dbReference>
<dbReference type="PRINTS" id="PR00463">
    <property type="entry name" value="EP450I"/>
</dbReference>
<dbReference type="Gene3D" id="1.10.630.10">
    <property type="entry name" value="Cytochrome P450"/>
    <property type="match status" value="1"/>
</dbReference>
<evidence type="ECO:0000313" key="9">
    <source>
        <dbReference type="Proteomes" id="UP000799770"/>
    </source>
</evidence>
<keyword evidence="7" id="KW-0812">Transmembrane</keyword>
<dbReference type="PROSITE" id="PS00086">
    <property type="entry name" value="CYTOCHROME_P450"/>
    <property type="match status" value="1"/>
</dbReference>
<dbReference type="InterPro" id="IPR036396">
    <property type="entry name" value="Cyt_P450_sf"/>
</dbReference>
<reference evidence="8" key="1">
    <citation type="journal article" date="2020" name="Stud. Mycol.">
        <title>101 Dothideomycetes genomes: a test case for predicting lifestyles and emergence of pathogens.</title>
        <authorList>
            <person name="Haridas S."/>
            <person name="Albert R."/>
            <person name="Binder M."/>
            <person name="Bloem J."/>
            <person name="Labutti K."/>
            <person name="Salamov A."/>
            <person name="Andreopoulos B."/>
            <person name="Baker S."/>
            <person name="Barry K."/>
            <person name="Bills G."/>
            <person name="Bluhm B."/>
            <person name="Cannon C."/>
            <person name="Castanera R."/>
            <person name="Culley D."/>
            <person name="Daum C."/>
            <person name="Ezra D."/>
            <person name="Gonzalez J."/>
            <person name="Henrissat B."/>
            <person name="Kuo A."/>
            <person name="Liang C."/>
            <person name="Lipzen A."/>
            <person name="Lutzoni F."/>
            <person name="Magnuson J."/>
            <person name="Mondo S."/>
            <person name="Nolan M."/>
            <person name="Ohm R."/>
            <person name="Pangilinan J."/>
            <person name="Park H.-J."/>
            <person name="Ramirez L."/>
            <person name="Alfaro M."/>
            <person name="Sun H."/>
            <person name="Tritt A."/>
            <person name="Yoshinaga Y."/>
            <person name="Zwiers L.-H."/>
            <person name="Turgeon B."/>
            <person name="Goodwin S."/>
            <person name="Spatafora J."/>
            <person name="Crous P."/>
            <person name="Grigoriev I."/>
        </authorList>
    </citation>
    <scope>NUCLEOTIDE SEQUENCE</scope>
    <source>
        <strain evidence="8">CBS 627.86</strain>
    </source>
</reference>
<gene>
    <name evidence="8" type="ORF">BDV96DRAFT_43529</name>
</gene>
<dbReference type="Pfam" id="PF00067">
    <property type="entry name" value="p450"/>
    <property type="match status" value="1"/>
</dbReference>
<evidence type="ECO:0000256" key="4">
    <source>
        <dbReference type="ARBA" id="ARBA00023004"/>
    </source>
</evidence>
<dbReference type="InterPro" id="IPR050121">
    <property type="entry name" value="Cytochrome_P450_monoxygenase"/>
</dbReference>
<dbReference type="GO" id="GO:0020037">
    <property type="term" value="F:heme binding"/>
    <property type="evidence" value="ECO:0007669"/>
    <property type="project" value="InterPro"/>
</dbReference>
<keyword evidence="6" id="KW-0560">Oxidoreductase</keyword>
<dbReference type="InterPro" id="IPR001128">
    <property type="entry name" value="Cyt_P450"/>
</dbReference>
<comment type="similarity">
    <text evidence="2 6">Belongs to the cytochrome P450 family.</text>
</comment>
<keyword evidence="7" id="KW-0472">Membrane</keyword>
<evidence type="ECO:0000256" key="5">
    <source>
        <dbReference type="PIRSR" id="PIRSR602401-1"/>
    </source>
</evidence>
<accession>A0A6A5ZCP1</accession>
<evidence type="ECO:0000313" key="8">
    <source>
        <dbReference type="EMBL" id="KAF2116138.1"/>
    </source>
</evidence>
<feature type="binding site" description="axial binding residue" evidence="5">
    <location>
        <position position="455"/>
    </location>
    <ligand>
        <name>heme</name>
        <dbReference type="ChEBI" id="CHEBI:30413"/>
    </ligand>
    <ligandPart>
        <name>Fe</name>
        <dbReference type="ChEBI" id="CHEBI:18248"/>
    </ligandPart>
</feature>
<evidence type="ECO:0000256" key="7">
    <source>
        <dbReference type="SAM" id="Phobius"/>
    </source>
</evidence>
<dbReference type="OrthoDB" id="3945418at2759"/>
<dbReference type="Proteomes" id="UP000799770">
    <property type="component" value="Unassembled WGS sequence"/>
</dbReference>
<dbReference type="GO" id="GO:0004497">
    <property type="term" value="F:monooxygenase activity"/>
    <property type="evidence" value="ECO:0007669"/>
    <property type="project" value="UniProtKB-KW"/>
</dbReference>
<name>A0A6A5ZCP1_9PLEO</name>
<evidence type="ECO:0000256" key="6">
    <source>
        <dbReference type="RuleBase" id="RU000461"/>
    </source>
</evidence>
<dbReference type="GO" id="GO:0016705">
    <property type="term" value="F:oxidoreductase activity, acting on paired donors, with incorporation or reduction of molecular oxygen"/>
    <property type="evidence" value="ECO:0007669"/>
    <property type="project" value="InterPro"/>
</dbReference>
<evidence type="ECO:0000256" key="2">
    <source>
        <dbReference type="ARBA" id="ARBA00010617"/>
    </source>
</evidence>
<proteinExistence type="inferred from homology"/>
<dbReference type="EMBL" id="ML977321">
    <property type="protein sequence ID" value="KAF2116138.1"/>
    <property type="molecule type" value="Genomic_DNA"/>
</dbReference>
<keyword evidence="5 6" id="KW-0349">Heme</keyword>
<evidence type="ECO:0000256" key="3">
    <source>
        <dbReference type="ARBA" id="ARBA00022723"/>
    </source>
</evidence>